<dbReference type="EMBL" id="VSRR010041603">
    <property type="protein sequence ID" value="MPC75662.1"/>
    <property type="molecule type" value="Genomic_DNA"/>
</dbReference>
<accession>A0A5B7HWA8</accession>
<dbReference type="Proteomes" id="UP000324222">
    <property type="component" value="Unassembled WGS sequence"/>
</dbReference>
<comment type="caution">
    <text evidence="1">The sequence shown here is derived from an EMBL/GenBank/DDBJ whole genome shotgun (WGS) entry which is preliminary data.</text>
</comment>
<name>A0A5B7HWA8_PORTR</name>
<sequence>MTKGRDGLKFASTFKKEKSSLEIREFIAFFFSTVRSCVAAMIVYCVRNFTRGLRHLSTSESLSSGGIGSDARVMLAYWLT</sequence>
<evidence type="ECO:0000313" key="1">
    <source>
        <dbReference type="EMBL" id="MPC75662.1"/>
    </source>
</evidence>
<dbReference type="AlphaFoldDB" id="A0A5B7HWA8"/>
<protein>
    <submittedName>
        <fullName evidence="1">Uncharacterized protein</fullName>
    </submittedName>
</protein>
<evidence type="ECO:0000313" key="2">
    <source>
        <dbReference type="Proteomes" id="UP000324222"/>
    </source>
</evidence>
<reference evidence="1 2" key="1">
    <citation type="submission" date="2019-05" db="EMBL/GenBank/DDBJ databases">
        <title>Another draft genome of Portunus trituberculatus and its Hox gene families provides insights of decapod evolution.</title>
        <authorList>
            <person name="Jeong J.-H."/>
            <person name="Song I."/>
            <person name="Kim S."/>
            <person name="Choi T."/>
            <person name="Kim D."/>
            <person name="Ryu S."/>
            <person name="Kim W."/>
        </authorList>
    </citation>
    <scope>NUCLEOTIDE SEQUENCE [LARGE SCALE GENOMIC DNA]</scope>
    <source>
        <tissue evidence="1">Muscle</tissue>
    </source>
</reference>
<gene>
    <name evidence="1" type="ORF">E2C01_070055</name>
</gene>
<keyword evidence="2" id="KW-1185">Reference proteome</keyword>
<proteinExistence type="predicted"/>
<organism evidence="1 2">
    <name type="scientific">Portunus trituberculatus</name>
    <name type="common">Swimming crab</name>
    <name type="synonym">Neptunus trituberculatus</name>
    <dbReference type="NCBI Taxonomy" id="210409"/>
    <lineage>
        <taxon>Eukaryota</taxon>
        <taxon>Metazoa</taxon>
        <taxon>Ecdysozoa</taxon>
        <taxon>Arthropoda</taxon>
        <taxon>Crustacea</taxon>
        <taxon>Multicrustacea</taxon>
        <taxon>Malacostraca</taxon>
        <taxon>Eumalacostraca</taxon>
        <taxon>Eucarida</taxon>
        <taxon>Decapoda</taxon>
        <taxon>Pleocyemata</taxon>
        <taxon>Brachyura</taxon>
        <taxon>Eubrachyura</taxon>
        <taxon>Portunoidea</taxon>
        <taxon>Portunidae</taxon>
        <taxon>Portuninae</taxon>
        <taxon>Portunus</taxon>
    </lineage>
</organism>